<feature type="transmembrane region" description="Helical" evidence="1">
    <location>
        <begin position="142"/>
        <end position="161"/>
    </location>
</feature>
<dbReference type="Pfam" id="PF20122">
    <property type="entry name" value="DUF6512"/>
    <property type="match status" value="1"/>
</dbReference>
<feature type="transmembrane region" description="Helical" evidence="1">
    <location>
        <begin position="57"/>
        <end position="73"/>
    </location>
</feature>
<organism evidence="2">
    <name type="scientific">candidate division CPR3 bacterium</name>
    <dbReference type="NCBI Taxonomy" id="2268181"/>
    <lineage>
        <taxon>Bacteria</taxon>
        <taxon>Bacteria division CPR3</taxon>
    </lineage>
</organism>
<protein>
    <submittedName>
        <fullName evidence="2">Uncharacterized protein</fullName>
    </submittedName>
</protein>
<evidence type="ECO:0000256" key="1">
    <source>
        <dbReference type="SAM" id="Phobius"/>
    </source>
</evidence>
<keyword evidence="1" id="KW-0812">Transmembrane</keyword>
<comment type="caution">
    <text evidence="2">The sequence shown here is derived from an EMBL/GenBank/DDBJ whole genome shotgun (WGS) entry which is preliminary data.</text>
</comment>
<dbReference type="AlphaFoldDB" id="A0A7C4LZW5"/>
<proteinExistence type="predicted"/>
<dbReference type="InterPro" id="IPR045407">
    <property type="entry name" value="DUF6512"/>
</dbReference>
<dbReference type="EMBL" id="DSYQ01000008">
    <property type="protein sequence ID" value="HGT71037.1"/>
    <property type="molecule type" value="Genomic_DNA"/>
</dbReference>
<gene>
    <name evidence="2" type="ORF">ENT43_02130</name>
</gene>
<accession>A0A7C4LZW5</accession>
<keyword evidence="1" id="KW-1133">Transmembrane helix</keyword>
<feature type="transmembrane region" description="Helical" evidence="1">
    <location>
        <begin position="12"/>
        <end position="32"/>
    </location>
</feature>
<feature type="transmembrane region" description="Helical" evidence="1">
    <location>
        <begin position="85"/>
        <end position="103"/>
    </location>
</feature>
<name>A0A7C4LZW5_UNCC3</name>
<reference evidence="2" key="1">
    <citation type="journal article" date="2020" name="mSystems">
        <title>Genome- and Community-Level Interaction Insights into Carbon Utilization and Element Cycling Functions of Hydrothermarchaeota in Hydrothermal Sediment.</title>
        <authorList>
            <person name="Zhou Z."/>
            <person name="Liu Y."/>
            <person name="Xu W."/>
            <person name="Pan J."/>
            <person name="Luo Z.H."/>
            <person name="Li M."/>
        </authorList>
    </citation>
    <scope>NUCLEOTIDE SEQUENCE [LARGE SCALE GENOMIC DNA]</scope>
    <source>
        <strain evidence="2">SpSt-579</strain>
    </source>
</reference>
<keyword evidence="1" id="KW-0472">Membrane</keyword>
<feature type="transmembrane region" description="Helical" evidence="1">
    <location>
        <begin position="109"/>
        <end position="130"/>
    </location>
</feature>
<sequence length="307" mass="35207">MYFPRISKKLLKWEILSALFVIFIGSFFHFIYELSGYNNIVAVFSAVNESTWEHTKLAFFPLVIFSLIQYPFVKKEIKNYFTIKSKESFISVILIIVIFYTYSGILGKHYLFIDILTFILAVIGAKLLAYIHFFNRTKENQIIPIFLVTILGIFFTITTFLPPHIQLFKDNPTGAYGRVIKNEEVVFCTMDARLCPDGSYVGRTPPKCDFAPCPDVQLIYDDTLESVQNIFISKYPKYAKTLKISINKEVPGFARGEISFEPGQPGGEFLAYKKDNIWQIAWEGNGEISCDLQMYGFPDDIIPDCAK</sequence>
<evidence type="ECO:0000313" key="2">
    <source>
        <dbReference type="EMBL" id="HGT71037.1"/>
    </source>
</evidence>